<evidence type="ECO:0000313" key="4">
    <source>
        <dbReference type="Proteomes" id="UP001233999"/>
    </source>
</evidence>
<accession>A0AAD7ZSU1</accession>
<reference evidence="3" key="2">
    <citation type="submission" date="2023-05" db="EMBL/GenBank/DDBJ databases">
        <authorList>
            <person name="Fouks B."/>
        </authorList>
    </citation>
    <scope>NUCLEOTIDE SEQUENCE</scope>
    <source>
        <strain evidence="3">Stay&amp;Tobe</strain>
        <tissue evidence="3">Testes</tissue>
    </source>
</reference>
<feature type="signal peptide" evidence="2">
    <location>
        <begin position="1"/>
        <end position="20"/>
    </location>
</feature>
<evidence type="ECO:0000256" key="2">
    <source>
        <dbReference type="SAM" id="SignalP"/>
    </source>
</evidence>
<evidence type="ECO:0000313" key="3">
    <source>
        <dbReference type="EMBL" id="KAJ9586269.1"/>
    </source>
</evidence>
<organism evidence="3 4">
    <name type="scientific">Diploptera punctata</name>
    <name type="common">Pacific beetle cockroach</name>
    <dbReference type="NCBI Taxonomy" id="6984"/>
    <lineage>
        <taxon>Eukaryota</taxon>
        <taxon>Metazoa</taxon>
        <taxon>Ecdysozoa</taxon>
        <taxon>Arthropoda</taxon>
        <taxon>Hexapoda</taxon>
        <taxon>Insecta</taxon>
        <taxon>Pterygota</taxon>
        <taxon>Neoptera</taxon>
        <taxon>Polyneoptera</taxon>
        <taxon>Dictyoptera</taxon>
        <taxon>Blattodea</taxon>
        <taxon>Blaberoidea</taxon>
        <taxon>Blaberidae</taxon>
        <taxon>Diplopterinae</taxon>
        <taxon>Diploptera</taxon>
    </lineage>
</organism>
<reference evidence="3" key="1">
    <citation type="journal article" date="2023" name="IScience">
        <title>Live-bearing cockroach genome reveals convergent evolutionary mechanisms linked to viviparity in insects and beyond.</title>
        <authorList>
            <person name="Fouks B."/>
            <person name="Harrison M.C."/>
            <person name="Mikhailova A.A."/>
            <person name="Marchal E."/>
            <person name="English S."/>
            <person name="Carruthers M."/>
            <person name="Jennings E.C."/>
            <person name="Chiamaka E.L."/>
            <person name="Frigard R.A."/>
            <person name="Pippel M."/>
            <person name="Attardo G.M."/>
            <person name="Benoit J.B."/>
            <person name="Bornberg-Bauer E."/>
            <person name="Tobe S.S."/>
        </authorList>
    </citation>
    <scope>NUCLEOTIDE SEQUENCE</scope>
    <source>
        <strain evidence="3">Stay&amp;Tobe</strain>
    </source>
</reference>
<evidence type="ECO:0008006" key="5">
    <source>
        <dbReference type="Google" id="ProtNLM"/>
    </source>
</evidence>
<dbReference type="Proteomes" id="UP001233999">
    <property type="component" value="Unassembled WGS sequence"/>
</dbReference>
<protein>
    <recommendedName>
        <fullName evidence="5">Salivary secreted peptide</fullName>
    </recommendedName>
</protein>
<gene>
    <name evidence="3" type="ORF">L9F63_020089</name>
</gene>
<keyword evidence="2" id="KW-0732">Signal</keyword>
<feature type="compositionally biased region" description="Basic and acidic residues" evidence="1">
    <location>
        <begin position="38"/>
        <end position="51"/>
    </location>
</feature>
<comment type="caution">
    <text evidence="3">The sequence shown here is derived from an EMBL/GenBank/DDBJ whole genome shotgun (WGS) entry which is preliminary data.</text>
</comment>
<dbReference type="EMBL" id="JASPKZ010007180">
    <property type="protein sequence ID" value="KAJ9586269.1"/>
    <property type="molecule type" value="Genomic_DNA"/>
</dbReference>
<dbReference type="AlphaFoldDB" id="A0AAD7ZSU1"/>
<name>A0AAD7ZSU1_DIPPU</name>
<keyword evidence="4" id="KW-1185">Reference proteome</keyword>
<feature type="region of interest" description="Disordered" evidence="1">
    <location>
        <begin position="26"/>
        <end position="57"/>
    </location>
</feature>
<feature type="chain" id="PRO_5041984713" description="Salivary secreted peptide" evidence="2">
    <location>
        <begin position="21"/>
        <end position="144"/>
    </location>
</feature>
<sequence>MAVLLCRLACLILLLTWTQGFPSSTPSDQYPPIPFDDSPEKPLTDSNDKTSTHGGYTKPSLKYLQKLLIDALHPKPIVDTIREEEKYGNDGGQLAVVGRGIVAGVENITNFISSAFDIPFETLKGLSRKATETLNNIGGKIVGI</sequence>
<proteinExistence type="predicted"/>
<evidence type="ECO:0000256" key="1">
    <source>
        <dbReference type="SAM" id="MobiDB-lite"/>
    </source>
</evidence>